<keyword evidence="3 8" id="KW-0813">Transport</keyword>
<comment type="similarity">
    <text evidence="2 8">Belongs to the purine-cytosine permease (2.A.39) family.</text>
</comment>
<dbReference type="PIRSF" id="PIRSF002744">
    <property type="entry name" value="Pur-cyt_permease"/>
    <property type="match status" value="1"/>
</dbReference>
<feature type="transmembrane region" description="Helical" evidence="9">
    <location>
        <begin position="388"/>
        <end position="409"/>
    </location>
</feature>
<feature type="transmembrane region" description="Helical" evidence="9">
    <location>
        <begin position="60"/>
        <end position="83"/>
    </location>
</feature>
<organism evidence="10 11">
    <name type="scientific">Favolaschia claudopus</name>
    <dbReference type="NCBI Taxonomy" id="2862362"/>
    <lineage>
        <taxon>Eukaryota</taxon>
        <taxon>Fungi</taxon>
        <taxon>Dikarya</taxon>
        <taxon>Basidiomycota</taxon>
        <taxon>Agaricomycotina</taxon>
        <taxon>Agaricomycetes</taxon>
        <taxon>Agaricomycetidae</taxon>
        <taxon>Agaricales</taxon>
        <taxon>Marasmiineae</taxon>
        <taxon>Mycenaceae</taxon>
        <taxon>Favolaschia</taxon>
    </lineage>
</organism>
<feature type="transmembrane region" description="Helical" evidence="9">
    <location>
        <begin position="323"/>
        <end position="343"/>
    </location>
</feature>
<protein>
    <submittedName>
        <fullName evidence="10">NCS cytosine-purine permease</fullName>
    </submittedName>
</protein>
<dbReference type="FunFam" id="1.10.4160.10:FF:000002">
    <property type="entry name" value="Purine-cytosine permease fcyB"/>
    <property type="match status" value="1"/>
</dbReference>
<evidence type="ECO:0000256" key="6">
    <source>
        <dbReference type="ARBA" id="ARBA00022989"/>
    </source>
</evidence>
<sequence length="493" mass="53634">MSTADEKPVGAEEKYAQSESIEQGRRRGWQRRLLEWGVEARGIRPVLIEERTDEQYSKIFFIWFSASFNLLPFSAGSLGPIAFGLSLRDSCLVILFFNLLCCVPAAYLSTWGPKLGLRQMVQARYSFGYFGVIAAVLLNLIGMTGFCILDCILGGQTLAAVADGNLSWSIGIVIIAVVSLLVSFAGWKLLHWYERVAWIPVLIIFLIAVGLGAKDFRHIPAPAEPADAQLVLSFAAVIAGFVLTWSPLASDFSCYMRPEVPSKRIFCYSYLGLVLPTVTLQSFGALVGACLASVPEWEAGNKTGGVGGILEAMLSPAKGFGKFLTVLLALSVMGNVAATFYSISLNMQILMPVLVVVPRYVFSILATAIVIPLSIVGAHSFYSTLSNFLGLIGYWASAFIAIVLEEHFIFRKGAVERYALANWNIPGKLPSGVAALVAGMCGIGIAIPSMDQVWYRGPIAEKTGDIGFELAFAVTMVVYPPLRLLEKRLWKNV</sequence>
<feature type="transmembrane region" description="Helical" evidence="9">
    <location>
        <begin position="197"/>
        <end position="216"/>
    </location>
</feature>
<dbReference type="Gene3D" id="1.10.4160.10">
    <property type="entry name" value="Hydantoin permease"/>
    <property type="match status" value="1"/>
</dbReference>
<feature type="transmembrane region" description="Helical" evidence="9">
    <location>
        <begin position="228"/>
        <end position="248"/>
    </location>
</feature>
<feature type="transmembrane region" description="Helical" evidence="9">
    <location>
        <begin position="429"/>
        <end position="447"/>
    </location>
</feature>
<dbReference type="Pfam" id="PF02133">
    <property type="entry name" value="Transp_cyt_pur"/>
    <property type="match status" value="1"/>
</dbReference>
<dbReference type="PANTHER" id="PTHR31806:SF5">
    <property type="entry name" value="PURINE-CYTOSINE PERMEASE FCY21"/>
    <property type="match status" value="1"/>
</dbReference>
<comment type="subcellular location">
    <subcellularLocation>
        <location evidence="1">Membrane</location>
        <topology evidence="1">Multi-pass membrane protein</topology>
    </subcellularLocation>
</comment>
<evidence type="ECO:0000313" key="11">
    <source>
        <dbReference type="Proteomes" id="UP001362999"/>
    </source>
</evidence>
<gene>
    <name evidence="10" type="ORF">R3P38DRAFT_2900301</name>
</gene>
<evidence type="ECO:0000256" key="1">
    <source>
        <dbReference type="ARBA" id="ARBA00004141"/>
    </source>
</evidence>
<keyword evidence="6 9" id="KW-1133">Transmembrane helix</keyword>
<dbReference type="PANTHER" id="PTHR31806">
    <property type="entry name" value="PURINE-CYTOSINE PERMEASE FCY2-RELATED"/>
    <property type="match status" value="1"/>
</dbReference>
<dbReference type="GO" id="GO:0015851">
    <property type="term" value="P:nucleobase transport"/>
    <property type="evidence" value="ECO:0007669"/>
    <property type="project" value="UniProtKB-ARBA"/>
</dbReference>
<dbReference type="InterPro" id="IPR001248">
    <property type="entry name" value="Pur-cyt_permease"/>
</dbReference>
<evidence type="ECO:0000256" key="5">
    <source>
        <dbReference type="ARBA" id="ARBA00022692"/>
    </source>
</evidence>
<keyword evidence="7 8" id="KW-0472">Membrane</keyword>
<name>A0AAW0CLV4_9AGAR</name>
<feature type="transmembrane region" description="Helical" evidence="9">
    <location>
        <begin position="268"/>
        <end position="292"/>
    </location>
</feature>
<dbReference type="GO" id="GO:0005886">
    <property type="term" value="C:plasma membrane"/>
    <property type="evidence" value="ECO:0007669"/>
    <property type="project" value="TreeGrafter"/>
</dbReference>
<reference evidence="10 11" key="1">
    <citation type="journal article" date="2024" name="J Genomics">
        <title>Draft genome sequencing and assembly of Favolaschia claudopus CIRM-BRFM 2984 isolated from oak limbs.</title>
        <authorList>
            <person name="Navarro D."/>
            <person name="Drula E."/>
            <person name="Chaduli D."/>
            <person name="Cazenave R."/>
            <person name="Ahrendt S."/>
            <person name="Wang J."/>
            <person name="Lipzen A."/>
            <person name="Daum C."/>
            <person name="Barry K."/>
            <person name="Grigoriev I.V."/>
            <person name="Favel A."/>
            <person name="Rosso M.N."/>
            <person name="Martin F."/>
        </authorList>
    </citation>
    <scope>NUCLEOTIDE SEQUENCE [LARGE SCALE GENOMIC DNA]</scope>
    <source>
        <strain evidence="10 11">CIRM-BRFM 2984</strain>
    </source>
</reference>
<dbReference type="Proteomes" id="UP001362999">
    <property type="component" value="Unassembled WGS sequence"/>
</dbReference>
<dbReference type="EMBL" id="JAWWNJ010000016">
    <property type="protein sequence ID" value="KAK7039544.1"/>
    <property type="molecule type" value="Genomic_DNA"/>
</dbReference>
<dbReference type="InterPro" id="IPR026030">
    <property type="entry name" value="Pur-cyt_permease_Fcy2/21/22"/>
</dbReference>
<accession>A0AAW0CLV4</accession>
<feature type="transmembrane region" description="Helical" evidence="9">
    <location>
        <begin position="349"/>
        <end position="376"/>
    </location>
</feature>
<dbReference type="GO" id="GO:0022857">
    <property type="term" value="F:transmembrane transporter activity"/>
    <property type="evidence" value="ECO:0007669"/>
    <property type="project" value="InterPro"/>
</dbReference>
<evidence type="ECO:0000256" key="4">
    <source>
        <dbReference type="ARBA" id="ARBA00022553"/>
    </source>
</evidence>
<keyword evidence="11" id="KW-1185">Reference proteome</keyword>
<evidence type="ECO:0000313" key="10">
    <source>
        <dbReference type="EMBL" id="KAK7039544.1"/>
    </source>
</evidence>
<feature type="transmembrane region" description="Helical" evidence="9">
    <location>
        <begin position="127"/>
        <end position="153"/>
    </location>
</feature>
<evidence type="ECO:0000256" key="3">
    <source>
        <dbReference type="ARBA" id="ARBA00022448"/>
    </source>
</evidence>
<keyword evidence="4" id="KW-0597">Phosphoprotein</keyword>
<evidence type="ECO:0000256" key="9">
    <source>
        <dbReference type="SAM" id="Phobius"/>
    </source>
</evidence>
<evidence type="ECO:0000256" key="2">
    <source>
        <dbReference type="ARBA" id="ARBA00008974"/>
    </source>
</evidence>
<dbReference type="AlphaFoldDB" id="A0AAW0CLV4"/>
<feature type="transmembrane region" description="Helical" evidence="9">
    <location>
        <begin position="165"/>
        <end position="185"/>
    </location>
</feature>
<comment type="caution">
    <text evidence="10">The sequence shown here is derived from an EMBL/GenBank/DDBJ whole genome shotgun (WGS) entry which is preliminary data.</text>
</comment>
<proteinExistence type="inferred from homology"/>
<evidence type="ECO:0000256" key="8">
    <source>
        <dbReference type="PIRNR" id="PIRNR002744"/>
    </source>
</evidence>
<feature type="transmembrane region" description="Helical" evidence="9">
    <location>
        <begin position="90"/>
        <end position="107"/>
    </location>
</feature>
<keyword evidence="5 9" id="KW-0812">Transmembrane</keyword>
<evidence type="ECO:0000256" key="7">
    <source>
        <dbReference type="ARBA" id="ARBA00023136"/>
    </source>
</evidence>